<evidence type="ECO:0000256" key="1">
    <source>
        <dbReference type="SAM" id="MobiDB-lite"/>
    </source>
</evidence>
<name>D8S6K3_SELML</name>
<proteinExistence type="predicted"/>
<accession>D8S6K3</accession>
<dbReference type="Proteomes" id="UP000001514">
    <property type="component" value="Unassembled WGS sequence"/>
</dbReference>
<gene>
    <name evidence="2" type="ORF">SELMODRAFT_418846</name>
</gene>
<dbReference type="Gramene" id="EFJ20077">
    <property type="protein sequence ID" value="EFJ20077"/>
    <property type="gene ID" value="SELMODRAFT_418846"/>
</dbReference>
<sequence>MATEIAQLSPRSVQQAMALALNTDLKFHEWEARLSGRCRQGPPKETTRAGATQSGMPTPDPRKQCKGQPTSKTKFVVMQFHVSDKGDLIPCTWENAKDDKDILVL</sequence>
<reference evidence="2 3" key="1">
    <citation type="journal article" date="2011" name="Science">
        <title>The Selaginella genome identifies genetic changes associated with the evolution of vascular plants.</title>
        <authorList>
            <person name="Banks J.A."/>
            <person name="Nishiyama T."/>
            <person name="Hasebe M."/>
            <person name="Bowman J.L."/>
            <person name="Gribskov M."/>
            <person name="dePamphilis C."/>
            <person name="Albert V.A."/>
            <person name="Aono N."/>
            <person name="Aoyama T."/>
            <person name="Ambrose B.A."/>
            <person name="Ashton N.W."/>
            <person name="Axtell M.J."/>
            <person name="Barker E."/>
            <person name="Barker M.S."/>
            <person name="Bennetzen J.L."/>
            <person name="Bonawitz N.D."/>
            <person name="Chapple C."/>
            <person name="Cheng C."/>
            <person name="Correa L.G."/>
            <person name="Dacre M."/>
            <person name="DeBarry J."/>
            <person name="Dreyer I."/>
            <person name="Elias M."/>
            <person name="Engstrom E.M."/>
            <person name="Estelle M."/>
            <person name="Feng L."/>
            <person name="Finet C."/>
            <person name="Floyd S.K."/>
            <person name="Frommer W.B."/>
            <person name="Fujita T."/>
            <person name="Gramzow L."/>
            <person name="Gutensohn M."/>
            <person name="Harholt J."/>
            <person name="Hattori M."/>
            <person name="Heyl A."/>
            <person name="Hirai T."/>
            <person name="Hiwatashi Y."/>
            <person name="Ishikawa M."/>
            <person name="Iwata M."/>
            <person name="Karol K.G."/>
            <person name="Koehler B."/>
            <person name="Kolukisaoglu U."/>
            <person name="Kubo M."/>
            <person name="Kurata T."/>
            <person name="Lalonde S."/>
            <person name="Li K."/>
            <person name="Li Y."/>
            <person name="Litt A."/>
            <person name="Lyons E."/>
            <person name="Manning G."/>
            <person name="Maruyama T."/>
            <person name="Michael T.P."/>
            <person name="Mikami K."/>
            <person name="Miyazaki S."/>
            <person name="Morinaga S."/>
            <person name="Murata T."/>
            <person name="Mueller-Roeber B."/>
            <person name="Nelson D.R."/>
            <person name="Obara M."/>
            <person name="Oguri Y."/>
            <person name="Olmstead R.G."/>
            <person name="Onodera N."/>
            <person name="Petersen B.L."/>
            <person name="Pils B."/>
            <person name="Prigge M."/>
            <person name="Rensing S.A."/>
            <person name="Riano-Pachon D.M."/>
            <person name="Roberts A.W."/>
            <person name="Sato Y."/>
            <person name="Scheller H.V."/>
            <person name="Schulz B."/>
            <person name="Schulz C."/>
            <person name="Shakirov E.V."/>
            <person name="Shibagaki N."/>
            <person name="Shinohara N."/>
            <person name="Shippen D.E."/>
            <person name="Soerensen I."/>
            <person name="Sotooka R."/>
            <person name="Sugimoto N."/>
            <person name="Sugita M."/>
            <person name="Sumikawa N."/>
            <person name="Tanurdzic M."/>
            <person name="Theissen G."/>
            <person name="Ulvskov P."/>
            <person name="Wakazuki S."/>
            <person name="Weng J.K."/>
            <person name="Willats W.W."/>
            <person name="Wipf D."/>
            <person name="Wolf P.G."/>
            <person name="Yang L."/>
            <person name="Zimmer A.D."/>
            <person name="Zhu Q."/>
            <person name="Mitros T."/>
            <person name="Hellsten U."/>
            <person name="Loque D."/>
            <person name="Otillar R."/>
            <person name="Salamov A."/>
            <person name="Schmutz J."/>
            <person name="Shapiro H."/>
            <person name="Lindquist E."/>
            <person name="Lucas S."/>
            <person name="Rokhsar D."/>
            <person name="Grigoriev I.V."/>
        </authorList>
    </citation>
    <scope>NUCLEOTIDE SEQUENCE [LARGE SCALE GENOMIC DNA]</scope>
</reference>
<evidence type="ECO:0000313" key="2">
    <source>
        <dbReference type="EMBL" id="EFJ20077.1"/>
    </source>
</evidence>
<organism evidence="3">
    <name type="scientific">Selaginella moellendorffii</name>
    <name type="common">Spikemoss</name>
    <dbReference type="NCBI Taxonomy" id="88036"/>
    <lineage>
        <taxon>Eukaryota</taxon>
        <taxon>Viridiplantae</taxon>
        <taxon>Streptophyta</taxon>
        <taxon>Embryophyta</taxon>
        <taxon>Tracheophyta</taxon>
        <taxon>Lycopodiopsida</taxon>
        <taxon>Selaginellales</taxon>
        <taxon>Selaginellaceae</taxon>
        <taxon>Selaginella</taxon>
    </lineage>
</organism>
<keyword evidence="3" id="KW-1185">Reference proteome</keyword>
<dbReference type="KEGG" id="smo:SELMODRAFT_418846"/>
<evidence type="ECO:0000313" key="3">
    <source>
        <dbReference type="Proteomes" id="UP000001514"/>
    </source>
</evidence>
<dbReference type="EMBL" id="GL377604">
    <property type="protein sequence ID" value="EFJ20077.1"/>
    <property type="molecule type" value="Genomic_DNA"/>
</dbReference>
<dbReference type="HOGENOM" id="CLU_2241292_0_0_1"/>
<protein>
    <submittedName>
        <fullName evidence="2">Uncharacterized protein</fullName>
    </submittedName>
</protein>
<dbReference type="InParanoid" id="D8S6K3"/>
<dbReference type="AlphaFoldDB" id="D8S6K3"/>
<feature type="region of interest" description="Disordered" evidence="1">
    <location>
        <begin position="34"/>
        <end position="70"/>
    </location>
</feature>